<proteinExistence type="predicted"/>
<feature type="region of interest" description="Disordered" evidence="1">
    <location>
        <begin position="64"/>
        <end position="142"/>
    </location>
</feature>
<dbReference type="AlphaFoldDB" id="A0A974CI14"/>
<gene>
    <name evidence="2" type="ORF">XELAEV_18032778mg</name>
</gene>
<accession>A0A974CI14</accession>
<dbReference type="Gene3D" id="3.30.450.50">
    <property type="entry name" value="Longin domain"/>
    <property type="match status" value="1"/>
</dbReference>
<dbReference type="SUPFAM" id="SSF64356">
    <property type="entry name" value="SNARE-like"/>
    <property type="match status" value="1"/>
</dbReference>
<dbReference type="InterPro" id="IPR011012">
    <property type="entry name" value="Longin-like_dom_sf"/>
</dbReference>
<feature type="compositionally biased region" description="Polar residues" evidence="1">
    <location>
        <begin position="66"/>
        <end position="140"/>
    </location>
</feature>
<evidence type="ECO:0000313" key="2">
    <source>
        <dbReference type="EMBL" id="OCT73814.1"/>
    </source>
</evidence>
<sequence length="154" mass="16636">MPMIFYACIVRLQDGLPLSASTDFHLNKQLLECKRKLKALTLTISQQPPRGTAKVFDFNIQHRQRSSNPDTGSTLLTQRSPIPDTGSTLLTQRSPNPDTGSTLLTQSSPNPDTGSPLLTQRSSNPDTGSTLLTQRSSNPDTSSALLTQTLAALS</sequence>
<dbReference type="EMBL" id="CM004477">
    <property type="protein sequence ID" value="OCT73814.1"/>
    <property type="molecule type" value="Genomic_DNA"/>
</dbReference>
<organism evidence="2 3">
    <name type="scientific">Xenopus laevis</name>
    <name type="common">African clawed frog</name>
    <dbReference type="NCBI Taxonomy" id="8355"/>
    <lineage>
        <taxon>Eukaryota</taxon>
        <taxon>Metazoa</taxon>
        <taxon>Chordata</taxon>
        <taxon>Craniata</taxon>
        <taxon>Vertebrata</taxon>
        <taxon>Euteleostomi</taxon>
        <taxon>Amphibia</taxon>
        <taxon>Batrachia</taxon>
        <taxon>Anura</taxon>
        <taxon>Pipoidea</taxon>
        <taxon>Pipidae</taxon>
        <taxon>Xenopodinae</taxon>
        <taxon>Xenopus</taxon>
        <taxon>Xenopus</taxon>
    </lineage>
</organism>
<evidence type="ECO:0000256" key="1">
    <source>
        <dbReference type="SAM" id="MobiDB-lite"/>
    </source>
</evidence>
<evidence type="ECO:0000313" key="3">
    <source>
        <dbReference type="Proteomes" id="UP000694892"/>
    </source>
</evidence>
<name>A0A974CI14_XENLA</name>
<protein>
    <submittedName>
        <fullName evidence="2">Uncharacterized protein</fullName>
    </submittedName>
</protein>
<dbReference type="Proteomes" id="UP000694892">
    <property type="component" value="Chromosome 6S"/>
</dbReference>
<reference evidence="3" key="1">
    <citation type="journal article" date="2016" name="Nature">
        <title>Genome evolution in the allotetraploid frog Xenopus laevis.</title>
        <authorList>
            <person name="Session A.M."/>
            <person name="Uno Y."/>
            <person name="Kwon T."/>
            <person name="Chapman J.A."/>
            <person name="Toyoda A."/>
            <person name="Takahashi S."/>
            <person name="Fukui A."/>
            <person name="Hikosaka A."/>
            <person name="Suzuki A."/>
            <person name="Kondo M."/>
            <person name="van Heeringen S.J."/>
            <person name="Quigley I."/>
            <person name="Heinz S."/>
            <person name="Ogino H."/>
            <person name="Ochi H."/>
            <person name="Hellsten U."/>
            <person name="Lyons J.B."/>
            <person name="Simakov O."/>
            <person name="Putnam N."/>
            <person name="Stites J."/>
            <person name="Kuroki Y."/>
            <person name="Tanaka T."/>
            <person name="Michiue T."/>
            <person name="Watanabe M."/>
            <person name="Bogdanovic O."/>
            <person name="Lister R."/>
            <person name="Georgiou G."/>
            <person name="Paranjpe S.S."/>
            <person name="van Kruijsbergen I."/>
            <person name="Shu S."/>
            <person name="Carlson J."/>
            <person name="Kinoshita T."/>
            <person name="Ohta Y."/>
            <person name="Mawaribuchi S."/>
            <person name="Jenkins J."/>
            <person name="Grimwood J."/>
            <person name="Schmutz J."/>
            <person name="Mitros T."/>
            <person name="Mozaffari S.V."/>
            <person name="Suzuki Y."/>
            <person name="Haramoto Y."/>
            <person name="Yamamoto T.S."/>
            <person name="Takagi C."/>
            <person name="Heald R."/>
            <person name="Miller K."/>
            <person name="Haudenschild C."/>
            <person name="Kitzman J."/>
            <person name="Nakayama T."/>
            <person name="Izutsu Y."/>
            <person name="Robert J."/>
            <person name="Fortriede J."/>
            <person name="Burns K."/>
            <person name="Lotay V."/>
            <person name="Karimi K."/>
            <person name="Yasuoka Y."/>
            <person name="Dichmann D.S."/>
            <person name="Flajnik M.F."/>
            <person name="Houston D.W."/>
            <person name="Shendure J."/>
            <person name="DuPasquier L."/>
            <person name="Vize P.D."/>
            <person name="Zorn A.M."/>
            <person name="Ito M."/>
            <person name="Marcotte E.M."/>
            <person name="Wallingford J.B."/>
            <person name="Ito Y."/>
            <person name="Asashima M."/>
            <person name="Ueno N."/>
            <person name="Matsuda Y."/>
            <person name="Veenstra G.J."/>
            <person name="Fujiyama A."/>
            <person name="Harland R.M."/>
            <person name="Taira M."/>
            <person name="Rokhsar D.S."/>
        </authorList>
    </citation>
    <scope>NUCLEOTIDE SEQUENCE [LARGE SCALE GENOMIC DNA]</scope>
    <source>
        <strain evidence="3">J</strain>
    </source>
</reference>